<dbReference type="OrthoDB" id="9814553at2"/>
<dbReference type="PANTHER" id="PTHR46797">
    <property type="entry name" value="HTH-TYPE TRANSCRIPTIONAL REGULATOR"/>
    <property type="match status" value="1"/>
</dbReference>
<dbReference type="InterPro" id="IPR010982">
    <property type="entry name" value="Lambda_DNA-bd_dom_sf"/>
</dbReference>
<evidence type="ECO:0000313" key="3">
    <source>
        <dbReference type="EMBL" id="TVT18910.1"/>
    </source>
</evidence>
<dbReference type="GO" id="GO:0003677">
    <property type="term" value="F:DNA binding"/>
    <property type="evidence" value="ECO:0007669"/>
    <property type="project" value="UniProtKB-KW"/>
</dbReference>
<dbReference type="SUPFAM" id="SSF47413">
    <property type="entry name" value="lambda repressor-like DNA-binding domains"/>
    <property type="match status" value="1"/>
</dbReference>
<gene>
    <name evidence="3" type="ORF">FNH06_26120</name>
</gene>
<dbReference type="Proteomes" id="UP000318578">
    <property type="component" value="Unassembled WGS sequence"/>
</dbReference>
<evidence type="ECO:0000313" key="4">
    <source>
        <dbReference type="Proteomes" id="UP000318578"/>
    </source>
</evidence>
<keyword evidence="4" id="KW-1185">Reference proteome</keyword>
<dbReference type="GO" id="GO:0003700">
    <property type="term" value="F:DNA-binding transcription factor activity"/>
    <property type="evidence" value="ECO:0007669"/>
    <property type="project" value="TreeGrafter"/>
</dbReference>
<dbReference type="InterPro" id="IPR001387">
    <property type="entry name" value="Cro/C1-type_HTH"/>
</dbReference>
<dbReference type="CDD" id="cd00093">
    <property type="entry name" value="HTH_XRE"/>
    <property type="match status" value="1"/>
</dbReference>
<feature type="domain" description="HTH cro/C1-type" evidence="2">
    <location>
        <begin position="19"/>
        <end position="74"/>
    </location>
</feature>
<comment type="caution">
    <text evidence="3">The sequence shown here is derived from an EMBL/GenBank/DDBJ whole genome shotgun (WGS) entry which is preliminary data.</text>
</comment>
<evidence type="ECO:0000259" key="2">
    <source>
        <dbReference type="PROSITE" id="PS50943"/>
    </source>
</evidence>
<dbReference type="RefSeq" id="WP_144642555.1">
    <property type="nucleotide sequence ID" value="NZ_BNAX01000013.1"/>
</dbReference>
<accession>A0A558A3S9</accession>
<dbReference type="Gene3D" id="1.10.260.40">
    <property type="entry name" value="lambda repressor-like DNA-binding domains"/>
    <property type="match status" value="1"/>
</dbReference>
<organism evidence="3 4">
    <name type="scientific">Amycolatopsis acidiphila</name>
    <dbReference type="NCBI Taxonomy" id="715473"/>
    <lineage>
        <taxon>Bacteria</taxon>
        <taxon>Bacillati</taxon>
        <taxon>Actinomycetota</taxon>
        <taxon>Actinomycetes</taxon>
        <taxon>Pseudonocardiales</taxon>
        <taxon>Pseudonocardiaceae</taxon>
        <taxon>Amycolatopsis</taxon>
    </lineage>
</organism>
<dbReference type="AlphaFoldDB" id="A0A558A3S9"/>
<dbReference type="SMART" id="SM00530">
    <property type="entry name" value="HTH_XRE"/>
    <property type="match status" value="1"/>
</dbReference>
<reference evidence="3 4" key="1">
    <citation type="submission" date="2019-07" db="EMBL/GenBank/DDBJ databases">
        <title>New species of Amycolatopsis and Streptomyces.</title>
        <authorList>
            <person name="Duangmal K."/>
            <person name="Teo W.F.A."/>
            <person name="Lipun K."/>
        </authorList>
    </citation>
    <scope>NUCLEOTIDE SEQUENCE [LARGE SCALE GENOMIC DNA]</scope>
    <source>
        <strain evidence="3 4">JCM 30562</strain>
    </source>
</reference>
<dbReference type="PANTHER" id="PTHR46797:SF1">
    <property type="entry name" value="METHYLPHOSPHONATE SYNTHASE"/>
    <property type="match status" value="1"/>
</dbReference>
<evidence type="ECO:0000256" key="1">
    <source>
        <dbReference type="ARBA" id="ARBA00023125"/>
    </source>
</evidence>
<proteinExistence type="predicted"/>
<dbReference type="EMBL" id="VJZA01000054">
    <property type="protein sequence ID" value="TVT18910.1"/>
    <property type="molecule type" value="Genomic_DNA"/>
</dbReference>
<name>A0A558A3S9_9PSEU</name>
<sequence length="89" mass="9860">MVTDVVVKTPESEEFGARVRAARERIDGLTQERMAHASGVTTSYYSNLERGLANPTFDVILTIADRVNVDPGELMRGLKPSGQRKRGRN</sequence>
<dbReference type="InterPro" id="IPR050807">
    <property type="entry name" value="TransReg_Diox_bact_type"/>
</dbReference>
<dbReference type="Pfam" id="PF01381">
    <property type="entry name" value="HTH_3"/>
    <property type="match status" value="1"/>
</dbReference>
<dbReference type="GO" id="GO:0005829">
    <property type="term" value="C:cytosol"/>
    <property type="evidence" value="ECO:0007669"/>
    <property type="project" value="TreeGrafter"/>
</dbReference>
<protein>
    <submittedName>
        <fullName evidence="3">Helix-turn-helix transcriptional regulator</fullName>
    </submittedName>
</protein>
<keyword evidence="1" id="KW-0238">DNA-binding</keyword>
<dbReference type="PROSITE" id="PS50943">
    <property type="entry name" value="HTH_CROC1"/>
    <property type="match status" value="1"/>
</dbReference>